<accession>A0A1C3WSQ7</accession>
<dbReference type="PANTHER" id="PTHR43123:SF1">
    <property type="entry name" value="POLYSACCHARIDE DEACETYLASE-RELATED"/>
    <property type="match status" value="1"/>
</dbReference>
<dbReference type="OrthoDB" id="9787041at2"/>
<evidence type="ECO:0000256" key="1">
    <source>
        <dbReference type="ARBA" id="ARBA00003236"/>
    </source>
</evidence>
<comment type="function">
    <text evidence="1">Is involved in generating a small heat-stable compound (Nod), an acylated oligomer of N-acetylglucosamine, that stimulates mitosis in various plant protoplasts.</text>
</comment>
<evidence type="ECO:0000259" key="6">
    <source>
        <dbReference type="PROSITE" id="PS51677"/>
    </source>
</evidence>
<dbReference type="NCBIfam" id="TIGR03164">
    <property type="entry name" value="UHCUDC"/>
    <property type="match status" value="1"/>
</dbReference>
<dbReference type="SUPFAM" id="SSF88713">
    <property type="entry name" value="Glycoside hydrolase/deacetylase"/>
    <property type="match status" value="1"/>
</dbReference>
<evidence type="ECO:0000313" key="7">
    <source>
        <dbReference type="EMBL" id="SCB43102.1"/>
    </source>
</evidence>
<dbReference type="GO" id="GO:0006144">
    <property type="term" value="P:purine nucleobase metabolic process"/>
    <property type="evidence" value="ECO:0007669"/>
    <property type="project" value="UniProtKB-KW"/>
</dbReference>
<dbReference type="CDD" id="cd10977">
    <property type="entry name" value="CE4_PuuE_SpCDA1"/>
    <property type="match status" value="1"/>
</dbReference>
<dbReference type="InterPro" id="IPR002509">
    <property type="entry name" value="NODB_dom"/>
</dbReference>
<feature type="domain" description="NodB homology" evidence="6">
    <location>
        <begin position="67"/>
        <end position="285"/>
    </location>
</feature>
<dbReference type="EMBL" id="FMAF01000016">
    <property type="protein sequence ID" value="SCB43102.1"/>
    <property type="molecule type" value="Genomic_DNA"/>
</dbReference>
<protein>
    <recommendedName>
        <fullName evidence="3">Chitooligosaccharide deacetylase</fullName>
    </recommendedName>
    <alternativeName>
        <fullName evidence="5">Nodulation protein B</fullName>
    </alternativeName>
</protein>
<dbReference type="SUPFAM" id="SSF158694">
    <property type="entry name" value="UraD-Like"/>
    <property type="match status" value="1"/>
</dbReference>
<dbReference type="GO" id="GO:0019628">
    <property type="term" value="P:urate catabolic process"/>
    <property type="evidence" value="ECO:0007669"/>
    <property type="project" value="UniProtKB-UniPathway"/>
</dbReference>
<dbReference type="UniPathway" id="UPA00394">
    <property type="reaction ID" value="UER00652"/>
</dbReference>
<dbReference type="Pfam" id="PF01522">
    <property type="entry name" value="Polysacc_deac_1"/>
    <property type="match status" value="1"/>
</dbReference>
<sequence length="485" mass="54093">MRYCRDMHGYGQTPPAAEWPNDARIAVQFVLNYEEGGENCVLHGDAASEAFLSEIVGASQWPSQRHWNMESVYEYGARAGFWRLHRLFTEKQLPVTVYGVATALQRSPAQVAAMLEAGWEIASHGLKWVEHKDMAPGVEHAAIAEAMRLHTLVTGERPRGWYTGRCSANTVDLVTEFGGFDYISDTYADDLPYWYEHGGHQQLIIPYTLDANDMRFATPQGFNSGDQFFSYLKDSFDALYAEGAAGSPKMMSIGLHCRLIGRPGRVMALARFIDYVQSHEKVWIARRIDIAEHWAKTHPPKPATERPSQMPEAEFVERFGGIFEHSPWIAQRAFAGELSPANDTAIGLHAALAFQFRAASDEERFGVLTAHPDLAGKLAQAKRLTASSTEEQASAGLDALTTEEHARLTDLNNRYVTKFGFPFIIAVRDHTKSGILAAFETRIENDRDAEFAAACRQVERIALLRLDAMFRDAQASHPLGQRTAA</sequence>
<dbReference type="InterPro" id="IPR018020">
    <property type="entry name" value="OHCU_decarboxylase"/>
</dbReference>
<keyword evidence="4" id="KW-0659">Purine metabolism</keyword>
<evidence type="ECO:0000313" key="8">
    <source>
        <dbReference type="Proteomes" id="UP000199205"/>
    </source>
</evidence>
<dbReference type="InterPro" id="IPR017625">
    <property type="entry name" value="PuuE"/>
</dbReference>
<dbReference type="PROSITE" id="PS51677">
    <property type="entry name" value="NODB"/>
    <property type="match status" value="1"/>
</dbReference>
<dbReference type="Pfam" id="PF09349">
    <property type="entry name" value="OHCU_decarbox"/>
    <property type="match status" value="1"/>
</dbReference>
<dbReference type="RefSeq" id="WP_092575562.1">
    <property type="nucleotide sequence ID" value="NZ_FMAF01000016.1"/>
</dbReference>
<evidence type="ECO:0000256" key="2">
    <source>
        <dbReference type="ARBA" id="ARBA00010973"/>
    </source>
</evidence>
<dbReference type="Proteomes" id="UP000199205">
    <property type="component" value="Unassembled WGS sequence"/>
</dbReference>
<evidence type="ECO:0000256" key="5">
    <source>
        <dbReference type="ARBA" id="ARBA00032976"/>
    </source>
</evidence>
<dbReference type="AlphaFoldDB" id="A0A1C3WSQ7"/>
<organism evidence="7 8">
    <name type="scientific">Rhizobium lusitanum</name>
    <dbReference type="NCBI Taxonomy" id="293958"/>
    <lineage>
        <taxon>Bacteria</taxon>
        <taxon>Pseudomonadati</taxon>
        <taxon>Pseudomonadota</taxon>
        <taxon>Alphaproteobacteria</taxon>
        <taxon>Hyphomicrobiales</taxon>
        <taxon>Rhizobiaceae</taxon>
        <taxon>Rhizobium/Agrobacterium group</taxon>
        <taxon>Rhizobium</taxon>
    </lineage>
</organism>
<gene>
    <name evidence="7" type="ORF">GA0061101_116111</name>
</gene>
<dbReference type="InterPro" id="IPR011330">
    <property type="entry name" value="Glyco_hydro/deAcase_b/a-brl"/>
</dbReference>
<name>A0A1C3WSQ7_9HYPH</name>
<dbReference type="PANTHER" id="PTHR43123">
    <property type="entry name" value="POLYSACCHARIDE DEACETYLASE-RELATED"/>
    <property type="match status" value="1"/>
</dbReference>
<reference evidence="7 8" key="1">
    <citation type="submission" date="2016-08" db="EMBL/GenBank/DDBJ databases">
        <authorList>
            <person name="Seilhamer J.J."/>
        </authorList>
    </citation>
    <scope>NUCLEOTIDE SEQUENCE [LARGE SCALE GENOMIC DNA]</scope>
    <source>
        <strain evidence="7 8">P1-7</strain>
    </source>
</reference>
<dbReference type="NCBIfam" id="TIGR03212">
    <property type="entry name" value="uraD_N-term-dom"/>
    <property type="match status" value="1"/>
</dbReference>
<evidence type="ECO:0000256" key="4">
    <source>
        <dbReference type="ARBA" id="ARBA00022631"/>
    </source>
</evidence>
<dbReference type="Gene3D" id="1.10.3330.10">
    <property type="entry name" value="Oxo-4-hydroxy-4-carboxy-5-ureidoimidazoline decarboxylase"/>
    <property type="match status" value="1"/>
</dbReference>
<proteinExistence type="inferred from homology"/>
<evidence type="ECO:0000256" key="3">
    <source>
        <dbReference type="ARBA" id="ARBA00020071"/>
    </source>
</evidence>
<dbReference type="Gene3D" id="3.20.20.370">
    <property type="entry name" value="Glycoside hydrolase/deacetylase"/>
    <property type="match status" value="1"/>
</dbReference>
<dbReference type="GO" id="GO:0016810">
    <property type="term" value="F:hydrolase activity, acting on carbon-nitrogen (but not peptide) bonds"/>
    <property type="evidence" value="ECO:0007669"/>
    <property type="project" value="InterPro"/>
</dbReference>
<dbReference type="GO" id="GO:0005975">
    <property type="term" value="P:carbohydrate metabolic process"/>
    <property type="evidence" value="ECO:0007669"/>
    <property type="project" value="InterPro"/>
</dbReference>
<comment type="similarity">
    <text evidence="2">Belongs to the polysaccharide deacetylase family.</text>
</comment>
<dbReference type="GO" id="GO:0000255">
    <property type="term" value="P:allantoin metabolic process"/>
    <property type="evidence" value="ECO:0007669"/>
    <property type="project" value="InterPro"/>
</dbReference>
<dbReference type="InterPro" id="IPR036778">
    <property type="entry name" value="OHCU_decarboxylase_sf"/>
</dbReference>
<dbReference type="InterPro" id="IPR017580">
    <property type="entry name" value="OHCU_decarboxylase-1"/>
</dbReference>